<sequence>MSEVIPEGWSIESLGSLAGKITSGATPKVDNPRYYGGTVPFLKIDDITSLRGRYVHTAKQFITDQALNETSAKLFPPGTVLTTMYGTIGSTAILSKAMATNQAIAAFIDLQNTTSEYLYQLLTFEAPRLASSASQTTQANISGAVLKEYCVPVPPLPEQKKIATILSSVDDVIEKTRTQIDKLKDLKTGMMQELLTKGIGHTEFKDSVLGKMPKHWNLEPLEALCTDIVDCVNKTAPIVEYATPYRMIRTTNVRDGKIHTEHMRYVTRETYETWSRRSRVQTGDLIFTREAPMGECGLINNPNGLFLGQRTMLYRANPKKLDNNFLLLSMQSNYVQNQIQDLGGGSTTPHLRVPDCGKIIVKAPPFSEQRHISSSVESVVIQLDAQQKKMRCFESLKKALMQDLLTGKIRVKVDNSEVAAA</sequence>
<evidence type="ECO:0000256" key="1">
    <source>
        <dbReference type="ARBA" id="ARBA00010923"/>
    </source>
</evidence>
<comment type="similarity">
    <text evidence="1">Belongs to the type-I restriction system S methylase family.</text>
</comment>
<proteinExistence type="inferred from homology"/>
<feature type="domain" description="Type I restriction modification DNA specificity" evidence="4">
    <location>
        <begin position="6"/>
        <end position="183"/>
    </location>
</feature>
<evidence type="ECO:0000313" key="6">
    <source>
        <dbReference type="Proteomes" id="UP000266206"/>
    </source>
</evidence>
<evidence type="ECO:0000256" key="3">
    <source>
        <dbReference type="ARBA" id="ARBA00023125"/>
    </source>
</evidence>
<dbReference type="SUPFAM" id="SSF116734">
    <property type="entry name" value="DNA methylase specificity domain"/>
    <property type="match status" value="2"/>
</dbReference>
<name>A0A3A1YYD3_9BURK</name>
<reference evidence="5 6" key="1">
    <citation type="submission" date="2017-08" db="EMBL/GenBank/DDBJ databases">
        <title>Pusillimonas indicus sp. nov., a member of the family Alcaligenaceae isolated from surface seawater.</title>
        <authorList>
            <person name="Li J."/>
        </authorList>
    </citation>
    <scope>NUCLEOTIDE SEQUENCE [LARGE SCALE GENOMIC DNA]</scope>
    <source>
        <strain evidence="5 6">L52-1-41</strain>
    </source>
</reference>
<accession>A0A3A1YYD3</accession>
<dbReference type="CDD" id="cd17246">
    <property type="entry name" value="RMtype1_S_SonII-TRD2-CR2_like"/>
    <property type="match status" value="1"/>
</dbReference>
<dbReference type="Pfam" id="PF01420">
    <property type="entry name" value="Methylase_S"/>
    <property type="match status" value="2"/>
</dbReference>
<protein>
    <recommendedName>
        <fullName evidence="4">Type I restriction modification DNA specificity domain-containing protein</fullName>
    </recommendedName>
</protein>
<dbReference type="PANTHER" id="PTHR30408">
    <property type="entry name" value="TYPE-1 RESTRICTION ENZYME ECOKI SPECIFICITY PROTEIN"/>
    <property type="match status" value="1"/>
</dbReference>
<evidence type="ECO:0000256" key="2">
    <source>
        <dbReference type="ARBA" id="ARBA00022747"/>
    </source>
</evidence>
<dbReference type="PANTHER" id="PTHR30408:SF12">
    <property type="entry name" value="TYPE I RESTRICTION ENZYME MJAVIII SPECIFICITY SUBUNIT"/>
    <property type="match status" value="1"/>
</dbReference>
<dbReference type="InterPro" id="IPR000055">
    <property type="entry name" value="Restrct_endonuc_typeI_TRD"/>
</dbReference>
<gene>
    <name evidence="5" type="ORF">CJP73_03770</name>
</gene>
<dbReference type="Gene3D" id="3.90.220.20">
    <property type="entry name" value="DNA methylase specificity domains"/>
    <property type="match status" value="2"/>
</dbReference>
<keyword evidence="3" id="KW-0238">DNA-binding</keyword>
<evidence type="ECO:0000259" key="4">
    <source>
        <dbReference type="Pfam" id="PF01420"/>
    </source>
</evidence>
<dbReference type="EMBL" id="NQYH01000001">
    <property type="protein sequence ID" value="RIY42555.1"/>
    <property type="molecule type" value="Genomic_DNA"/>
</dbReference>
<evidence type="ECO:0000313" key="5">
    <source>
        <dbReference type="EMBL" id="RIY42555.1"/>
    </source>
</evidence>
<dbReference type="AlphaFoldDB" id="A0A3A1YYD3"/>
<dbReference type="RefSeq" id="WP_119515487.1">
    <property type="nucleotide sequence ID" value="NZ_NQYH01000001.1"/>
</dbReference>
<dbReference type="Proteomes" id="UP000266206">
    <property type="component" value="Unassembled WGS sequence"/>
</dbReference>
<dbReference type="GO" id="GO:0009307">
    <property type="term" value="P:DNA restriction-modification system"/>
    <property type="evidence" value="ECO:0007669"/>
    <property type="project" value="UniProtKB-KW"/>
</dbReference>
<comment type="caution">
    <text evidence="5">The sequence shown here is derived from an EMBL/GenBank/DDBJ whole genome shotgun (WGS) entry which is preliminary data.</text>
</comment>
<keyword evidence="2" id="KW-0680">Restriction system</keyword>
<dbReference type="InterPro" id="IPR052021">
    <property type="entry name" value="Type-I_RS_S_subunit"/>
</dbReference>
<dbReference type="OrthoDB" id="9798929at2"/>
<dbReference type="CDD" id="cd17275">
    <property type="entry name" value="RMtype1_S_MjaORF132P-TRD1-CR1_like"/>
    <property type="match status" value="1"/>
</dbReference>
<organism evidence="5 6">
    <name type="scientific">Neopusillimonas maritima</name>
    <dbReference type="NCBI Taxonomy" id="2026239"/>
    <lineage>
        <taxon>Bacteria</taxon>
        <taxon>Pseudomonadati</taxon>
        <taxon>Pseudomonadota</taxon>
        <taxon>Betaproteobacteria</taxon>
        <taxon>Burkholderiales</taxon>
        <taxon>Alcaligenaceae</taxon>
        <taxon>Neopusillimonas</taxon>
    </lineage>
</organism>
<dbReference type="InterPro" id="IPR044946">
    <property type="entry name" value="Restrct_endonuc_typeI_TRD_sf"/>
</dbReference>
<dbReference type="GO" id="GO:0003677">
    <property type="term" value="F:DNA binding"/>
    <property type="evidence" value="ECO:0007669"/>
    <property type="project" value="UniProtKB-KW"/>
</dbReference>
<feature type="domain" description="Type I restriction modification DNA specificity" evidence="4">
    <location>
        <begin position="280"/>
        <end position="384"/>
    </location>
</feature>
<dbReference type="Gene3D" id="1.10.287.1120">
    <property type="entry name" value="Bipartite methylase S protein"/>
    <property type="match status" value="1"/>
</dbReference>